<feature type="region of interest" description="Disordered" evidence="1">
    <location>
        <begin position="53"/>
        <end position="79"/>
    </location>
</feature>
<name>A0AAV7RNB0_PLEWA</name>
<protein>
    <submittedName>
        <fullName evidence="2">Uncharacterized protein</fullName>
    </submittedName>
</protein>
<comment type="caution">
    <text evidence="2">The sequence shown here is derived from an EMBL/GenBank/DDBJ whole genome shotgun (WGS) entry which is preliminary data.</text>
</comment>
<reference evidence="2" key="1">
    <citation type="journal article" date="2022" name="bioRxiv">
        <title>Sequencing and chromosome-scale assembly of the giantPleurodeles waltlgenome.</title>
        <authorList>
            <person name="Brown T."/>
            <person name="Elewa A."/>
            <person name="Iarovenko S."/>
            <person name="Subramanian E."/>
            <person name="Araus A.J."/>
            <person name="Petzold A."/>
            <person name="Susuki M."/>
            <person name="Suzuki K.-i.T."/>
            <person name="Hayashi T."/>
            <person name="Toyoda A."/>
            <person name="Oliveira C."/>
            <person name="Osipova E."/>
            <person name="Leigh N.D."/>
            <person name="Simon A."/>
            <person name="Yun M.H."/>
        </authorList>
    </citation>
    <scope>NUCLEOTIDE SEQUENCE</scope>
    <source>
        <strain evidence="2">20211129_DDA</strain>
        <tissue evidence="2">Liver</tissue>
    </source>
</reference>
<dbReference type="AlphaFoldDB" id="A0AAV7RNB0"/>
<keyword evidence="3" id="KW-1185">Reference proteome</keyword>
<evidence type="ECO:0000256" key="1">
    <source>
        <dbReference type="SAM" id="MobiDB-lite"/>
    </source>
</evidence>
<dbReference type="EMBL" id="JANPWB010000009">
    <property type="protein sequence ID" value="KAJ1153217.1"/>
    <property type="molecule type" value="Genomic_DNA"/>
</dbReference>
<accession>A0AAV7RNB0</accession>
<dbReference type="Proteomes" id="UP001066276">
    <property type="component" value="Chromosome 5"/>
</dbReference>
<sequence length="79" mass="8042">MSLGGRGVMLLQMPEVCSCDGPGANAGGQAGGRPLVAPRRSDWEALIRRGRHSRAAVAAKSSHGGGWQSSSGSRGVRNG</sequence>
<organism evidence="2 3">
    <name type="scientific">Pleurodeles waltl</name>
    <name type="common">Iberian ribbed newt</name>
    <dbReference type="NCBI Taxonomy" id="8319"/>
    <lineage>
        <taxon>Eukaryota</taxon>
        <taxon>Metazoa</taxon>
        <taxon>Chordata</taxon>
        <taxon>Craniata</taxon>
        <taxon>Vertebrata</taxon>
        <taxon>Euteleostomi</taxon>
        <taxon>Amphibia</taxon>
        <taxon>Batrachia</taxon>
        <taxon>Caudata</taxon>
        <taxon>Salamandroidea</taxon>
        <taxon>Salamandridae</taxon>
        <taxon>Pleurodelinae</taxon>
        <taxon>Pleurodeles</taxon>
    </lineage>
</organism>
<evidence type="ECO:0000313" key="2">
    <source>
        <dbReference type="EMBL" id="KAJ1153217.1"/>
    </source>
</evidence>
<evidence type="ECO:0000313" key="3">
    <source>
        <dbReference type="Proteomes" id="UP001066276"/>
    </source>
</evidence>
<gene>
    <name evidence="2" type="ORF">NDU88_005978</name>
</gene>
<proteinExistence type="predicted"/>
<feature type="compositionally biased region" description="Low complexity" evidence="1">
    <location>
        <begin position="68"/>
        <end position="79"/>
    </location>
</feature>